<feature type="transmembrane region" description="Helical" evidence="9">
    <location>
        <begin position="781"/>
        <end position="799"/>
    </location>
</feature>
<dbReference type="Proteomes" id="UP000181951">
    <property type="component" value="Unassembled WGS sequence"/>
</dbReference>
<keyword evidence="7 9" id="KW-0472">Membrane</keyword>
<evidence type="ECO:0000256" key="9">
    <source>
        <dbReference type="SAM" id="Phobius"/>
    </source>
</evidence>
<evidence type="ECO:0000313" key="13">
    <source>
        <dbReference type="Proteomes" id="UP000181951"/>
    </source>
</evidence>
<dbReference type="Gene3D" id="3.40.1110.10">
    <property type="entry name" value="Calcium-transporting ATPase, cytoplasmic domain N"/>
    <property type="match status" value="1"/>
</dbReference>
<dbReference type="GO" id="GO:0016887">
    <property type="term" value="F:ATP hydrolysis activity"/>
    <property type="evidence" value="ECO:0007669"/>
    <property type="project" value="InterPro"/>
</dbReference>
<dbReference type="InterPro" id="IPR044492">
    <property type="entry name" value="P_typ_ATPase_HD_dom"/>
</dbReference>
<reference evidence="12 13" key="1">
    <citation type="submission" date="2016-10" db="EMBL/GenBank/DDBJ databases">
        <authorList>
            <person name="de Groot N.N."/>
        </authorList>
    </citation>
    <scope>NUCLEOTIDE SEQUENCE [LARGE SCALE GENOMIC DNA]</scope>
    <source>
        <strain evidence="12 13">CGMCC 4.2026</strain>
    </source>
</reference>
<feature type="transmembrane region" description="Helical" evidence="9">
    <location>
        <begin position="811"/>
        <end position="829"/>
    </location>
</feature>
<proteinExistence type="predicted"/>
<keyword evidence="2 9" id="KW-0812">Transmembrane</keyword>
<evidence type="ECO:0000259" key="11">
    <source>
        <dbReference type="Pfam" id="PF00689"/>
    </source>
</evidence>
<dbReference type="PRINTS" id="PR00119">
    <property type="entry name" value="CATATPASE"/>
</dbReference>
<dbReference type="SFLD" id="SFLDS00003">
    <property type="entry name" value="Haloacid_Dehalogenase"/>
    <property type="match status" value="1"/>
</dbReference>
<dbReference type="Pfam" id="PF00122">
    <property type="entry name" value="E1-E2_ATPase"/>
    <property type="match status" value="1"/>
</dbReference>
<keyword evidence="4" id="KW-0067">ATP-binding</keyword>
<comment type="catalytic activity">
    <reaction evidence="8">
        <text>ATP + H2O = ADP + phosphate + H(+)</text>
        <dbReference type="Rhea" id="RHEA:13065"/>
        <dbReference type="ChEBI" id="CHEBI:15377"/>
        <dbReference type="ChEBI" id="CHEBI:15378"/>
        <dbReference type="ChEBI" id="CHEBI:30616"/>
        <dbReference type="ChEBI" id="CHEBI:43474"/>
        <dbReference type="ChEBI" id="CHEBI:456216"/>
    </reaction>
</comment>
<organism evidence="12 13">
    <name type="scientific">Actinacidiphila rubida</name>
    <dbReference type="NCBI Taxonomy" id="310780"/>
    <lineage>
        <taxon>Bacteria</taxon>
        <taxon>Bacillati</taxon>
        <taxon>Actinomycetota</taxon>
        <taxon>Actinomycetes</taxon>
        <taxon>Kitasatosporales</taxon>
        <taxon>Streptomycetaceae</taxon>
        <taxon>Actinacidiphila</taxon>
    </lineage>
</organism>
<evidence type="ECO:0000256" key="5">
    <source>
        <dbReference type="ARBA" id="ARBA00022967"/>
    </source>
</evidence>
<dbReference type="NCBIfam" id="TIGR01494">
    <property type="entry name" value="ATPase_P-type"/>
    <property type="match status" value="2"/>
</dbReference>
<dbReference type="InterPro" id="IPR036412">
    <property type="entry name" value="HAD-like_sf"/>
</dbReference>
<dbReference type="InterPro" id="IPR023299">
    <property type="entry name" value="ATPase_P-typ_cyto_dom_N"/>
</dbReference>
<dbReference type="SUPFAM" id="SSF81660">
    <property type="entry name" value="Metal cation-transporting ATPase, ATP-binding domain N"/>
    <property type="match status" value="1"/>
</dbReference>
<keyword evidence="5" id="KW-1278">Translocase</keyword>
<evidence type="ECO:0000256" key="2">
    <source>
        <dbReference type="ARBA" id="ARBA00022692"/>
    </source>
</evidence>
<feature type="domain" description="Cation-transporting P-type ATPase C-terminal" evidence="11">
    <location>
        <begin position="673"/>
        <end position="825"/>
    </location>
</feature>
<dbReference type="InterPro" id="IPR023214">
    <property type="entry name" value="HAD_sf"/>
</dbReference>
<feature type="transmembrane region" description="Helical" evidence="9">
    <location>
        <begin position="648"/>
        <end position="673"/>
    </location>
</feature>
<dbReference type="InterPro" id="IPR006068">
    <property type="entry name" value="ATPase_P-typ_cation-transptr_C"/>
</dbReference>
<name>A0A1H8NHH2_9ACTN</name>
<evidence type="ECO:0000256" key="1">
    <source>
        <dbReference type="ARBA" id="ARBA00004651"/>
    </source>
</evidence>
<feature type="transmembrane region" description="Helical" evidence="9">
    <location>
        <begin position="749"/>
        <end position="769"/>
    </location>
</feature>
<evidence type="ECO:0000259" key="10">
    <source>
        <dbReference type="Pfam" id="PF00122"/>
    </source>
</evidence>
<evidence type="ECO:0000256" key="6">
    <source>
        <dbReference type="ARBA" id="ARBA00022989"/>
    </source>
</evidence>
<dbReference type="PANTHER" id="PTHR42861">
    <property type="entry name" value="CALCIUM-TRANSPORTING ATPASE"/>
    <property type="match status" value="1"/>
</dbReference>
<dbReference type="SUPFAM" id="SSF56784">
    <property type="entry name" value="HAD-like"/>
    <property type="match status" value="1"/>
</dbReference>
<sequence>MWSRTAAQLRDPLILVLLAALVLTVAIGDHPDAVVIGFVVVVNTAVGVTQEVRADQAVEALTAISAPGARVRRDGAEQQVPAKTVVPGDVVLLGEGDIVPADATLLESSALLVDESAVTGESVPVEKSAKGAGEGGQDRQLRAGTVTVHGRAVAEVTATGASSTLGQIAALLESKVEPTPLQRHLAGLGRVLALVTIGLCLVVLLLGLARGQSLEVMAVTAVSLAVAAVPESLPAVVTLSLALGAGRMAARHAIVRRLSAVETLGSVTMLATDKTGTLTEGVMVVEEVWTPYGRAAITGTGYGPEGEVRLHQGVHEAQAGEAVRAVLVAAALCNDATLEAPTEPGGAWAALGDPTEAALLTAAGKAGIDLGRLVHEFPRIGEMPFDSARRRMSTFHRTPAGDVQIALKGAPEAVLRPGVVAATPQSLAVARDEAARLAEGGYRVLAVAAATRAQPPADPPAAEAGLALLGLVAMSDPPKSSAAVTLAACRRAGITTVLITGDHPATAAAIARRLGLLPELEQGAPRLRTAGSGDVEDLTDGNVVTGGQLEAGEIADLTRVRVFARTSPAQKLEIVQAWRAEGGVTAMTGDGVNDGPALRQADIGVAMGHRGTEVARQAADLVLADDDVATVMTAVKEGRRIYDNIRRFLLYGLSGGAAEIAVMLLGPLMGLALPLRAGQILWINLLTHGLTGVAMGAEPASLGAMERPPRPPQQHVLGGGLWNRVLAFGALITAMSLAAGVWAERQGGLPWQSMLFLTLLTAQLGLCFGLREQWRTRENPFLPVAVAVSAALGVAALYVPALRTLLETEPLNGYELLPAAVAFAVGLAAGHRSLRGSQGTGG</sequence>
<dbReference type="PRINTS" id="PR00121">
    <property type="entry name" value="NAKATPASE"/>
</dbReference>
<evidence type="ECO:0000256" key="7">
    <source>
        <dbReference type="ARBA" id="ARBA00023136"/>
    </source>
</evidence>
<gene>
    <name evidence="12" type="ORF">SAMN05216267_102250</name>
</gene>
<dbReference type="PROSITE" id="PS00154">
    <property type="entry name" value="ATPASE_E1_E2"/>
    <property type="match status" value="1"/>
</dbReference>
<dbReference type="Gene3D" id="2.70.150.10">
    <property type="entry name" value="Calcium-transporting ATPase, cytoplasmic transduction domain A"/>
    <property type="match status" value="1"/>
</dbReference>
<evidence type="ECO:0000256" key="3">
    <source>
        <dbReference type="ARBA" id="ARBA00022741"/>
    </source>
</evidence>
<dbReference type="InterPro" id="IPR008250">
    <property type="entry name" value="ATPase_P-typ_transduc_dom_A_sf"/>
</dbReference>
<accession>A0A1H8NHH2</accession>
<evidence type="ECO:0000256" key="4">
    <source>
        <dbReference type="ARBA" id="ARBA00022840"/>
    </source>
</evidence>
<comment type="subcellular location">
    <subcellularLocation>
        <location evidence="1">Cell membrane</location>
        <topology evidence="1">Multi-pass membrane protein</topology>
    </subcellularLocation>
</comment>
<dbReference type="SFLD" id="SFLDG00002">
    <property type="entry name" value="C1.7:_P-type_atpase_like"/>
    <property type="match status" value="1"/>
</dbReference>
<dbReference type="STRING" id="310780.SAMN05216267_102250"/>
<dbReference type="InterPro" id="IPR018303">
    <property type="entry name" value="ATPase_P-typ_P_site"/>
</dbReference>
<dbReference type="AlphaFoldDB" id="A0A1H8NHH2"/>
<dbReference type="InterPro" id="IPR001757">
    <property type="entry name" value="P_typ_ATPase"/>
</dbReference>
<feature type="transmembrane region" description="Helical" evidence="9">
    <location>
        <begin position="679"/>
        <end position="700"/>
    </location>
</feature>
<protein>
    <submittedName>
        <fullName evidence="12">Ca2+-transporting ATPase</fullName>
    </submittedName>
</protein>
<dbReference type="Pfam" id="PF13246">
    <property type="entry name" value="Cation_ATPase"/>
    <property type="match status" value="1"/>
</dbReference>
<evidence type="ECO:0000256" key="8">
    <source>
        <dbReference type="ARBA" id="ARBA00049360"/>
    </source>
</evidence>
<dbReference type="Gene3D" id="3.40.50.1000">
    <property type="entry name" value="HAD superfamily/HAD-like"/>
    <property type="match status" value="1"/>
</dbReference>
<keyword evidence="3" id="KW-0547">Nucleotide-binding</keyword>
<feature type="domain" description="P-type ATPase A" evidence="10">
    <location>
        <begin position="65"/>
        <end position="173"/>
    </location>
</feature>
<dbReference type="SUPFAM" id="SSF81665">
    <property type="entry name" value="Calcium ATPase, transmembrane domain M"/>
    <property type="match status" value="1"/>
</dbReference>
<dbReference type="Gene3D" id="1.20.1110.10">
    <property type="entry name" value="Calcium-transporting ATPase, transmembrane domain"/>
    <property type="match status" value="1"/>
</dbReference>
<dbReference type="InterPro" id="IPR059000">
    <property type="entry name" value="ATPase_P-type_domA"/>
</dbReference>
<keyword evidence="13" id="KW-1185">Reference proteome</keyword>
<dbReference type="SUPFAM" id="SSF81653">
    <property type="entry name" value="Calcium ATPase, transduction domain A"/>
    <property type="match status" value="1"/>
</dbReference>
<evidence type="ECO:0000313" key="12">
    <source>
        <dbReference type="EMBL" id="SEO28888.1"/>
    </source>
</evidence>
<dbReference type="InterPro" id="IPR023298">
    <property type="entry name" value="ATPase_P-typ_TM_dom_sf"/>
</dbReference>
<dbReference type="EMBL" id="FODD01000022">
    <property type="protein sequence ID" value="SEO28888.1"/>
    <property type="molecule type" value="Genomic_DNA"/>
</dbReference>
<dbReference type="Pfam" id="PF00689">
    <property type="entry name" value="Cation_ATPase_C"/>
    <property type="match status" value="1"/>
</dbReference>
<feature type="transmembrane region" description="Helical" evidence="9">
    <location>
        <begin position="721"/>
        <end position="743"/>
    </location>
</feature>
<dbReference type="GO" id="GO:0005524">
    <property type="term" value="F:ATP binding"/>
    <property type="evidence" value="ECO:0007669"/>
    <property type="project" value="UniProtKB-KW"/>
</dbReference>
<dbReference type="SFLD" id="SFLDF00027">
    <property type="entry name" value="p-type_atpase"/>
    <property type="match status" value="1"/>
</dbReference>
<feature type="transmembrane region" description="Helical" evidence="9">
    <location>
        <begin position="187"/>
        <end position="208"/>
    </location>
</feature>
<keyword evidence="6 9" id="KW-1133">Transmembrane helix</keyword>
<dbReference type="GO" id="GO:0005886">
    <property type="term" value="C:plasma membrane"/>
    <property type="evidence" value="ECO:0007669"/>
    <property type="project" value="UniProtKB-SubCell"/>
</dbReference>